<accession>A0A9Q8L7W5</accession>
<dbReference type="EMBL" id="CP090163">
    <property type="protein sequence ID" value="UJO12432.1"/>
    <property type="molecule type" value="Genomic_DNA"/>
</dbReference>
<evidence type="ECO:0000313" key="2">
    <source>
        <dbReference type="Proteomes" id="UP000756132"/>
    </source>
</evidence>
<reference evidence="1" key="2">
    <citation type="journal article" date="2022" name="Microb. Genom.">
        <title>A chromosome-scale genome assembly of the tomato pathogen Cladosporium fulvum reveals a compartmentalized genome architecture and the presence of a dispensable chromosome.</title>
        <authorList>
            <person name="Zaccaron A.Z."/>
            <person name="Chen L.H."/>
            <person name="Samaras A."/>
            <person name="Stergiopoulos I."/>
        </authorList>
    </citation>
    <scope>NUCLEOTIDE SEQUENCE</scope>
    <source>
        <strain evidence="1">Race5_Kim</strain>
    </source>
</reference>
<evidence type="ECO:0000313" key="1">
    <source>
        <dbReference type="EMBL" id="UJO12432.1"/>
    </source>
</evidence>
<dbReference type="RefSeq" id="XP_047756798.1">
    <property type="nucleotide sequence ID" value="XM_047899943.1"/>
</dbReference>
<keyword evidence="2" id="KW-1185">Reference proteome</keyword>
<dbReference type="GeneID" id="71980673"/>
<dbReference type="AlphaFoldDB" id="A0A9Q8L7W5"/>
<proteinExistence type="predicted"/>
<reference evidence="1" key="1">
    <citation type="submission" date="2021-12" db="EMBL/GenBank/DDBJ databases">
        <authorList>
            <person name="Zaccaron A."/>
            <person name="Stergiopoulos I."/>
        </authorList>
    </citation>
    <scope>NUCLEOTIDE SEQUENCE</scope>
    <source>
        <strain evidence="1">Race5_Kim</strain>
    </source>
</reference>
<protein>
    <submittedName>
        <fullName evidence="1">Uncharacterized protein</fullName>
    </submittedName>
</protein>
<gene>
    <name evidence="1" type="ORF">CLAFUR5_00795</name>
</gene>
<organism evidence="1 2">
    <name type="scientific">Passalora fulva</name>
    <name type="common">Tomato leaf mold</name>
    <name type="synonym">Cladosporium fulvum</name>
    <dbReference type="NCBI Taxonomy" id="5499"/>
    <lineage>
        <taxon>Eukaryota</taxon>
        <taxon>Fungi</taxon>
        <taxon>Dikarya</taxon>
        <taxon>Ascomycota</taxon>
        <taxon>Pezizomycotina</taxon>
        <taxon>Dothideomycetes</taxon>
        <taxon>Dothideomycetidae</taxon>
        <taxon>Mycosphaerellales</taxon>
        <taxon>Mycosphaerellaceae</taxon>
        <taxon>Fulvia</taxon>
    </lineage>
</organism>
<dbReference type="KEGG" id="ffu:CLAFUR5_00795"/>
<sequence>MFGTSGIFFAIGDFVDPITSARTFFDTDNHTLPADERVNNSLFSRTQKMQLQFYSTH</sequence>
<dbReference type="Proteomes" id="UP000756132">
    <property type="component" value="Chromosome 1"/>
</dbReference>
<name>A0A9Q8L7W5_PASFU</name>